<evidence type="ECO:0000256" key="1">
    <source>
        <dbReference type="SAM" id="MobiDB-lite"/>
    </source>
</evidence>
<keyword evidence="2" id="KW-0732">Signal</keyword>
<evidence type="ECO:0000259" key="3">
    <source>
        <dbReference type="Pfam" id="PF13472"/>
    </source>
</evidence>
<name>A0A5C5ZSG2_9BACT</name>
<dbReference type="PANTHER" id="PTHR30383:SF32">
    <property type="entry name" value="SGNH-HYDROLASE"/>
    <property type="match status" value="1"/>
</dbReference>
<comment type="caution">
    <text evidence="4">The sequence shown here is derived from an EMBL/GenBank/DDBJ whole genome shotgun (WGS) entry which is preliminary data.</text>
</comment>
<dbReference type="InterPro" id="IPR013830">
    <property type="entry name" value="SGNH_hydro"/>
</dbReference>
<keyword evidence="5" id="KW-1185">Reference proteome</keyword>
<evidence type="ECO:0000256" key="2">
    <source>
        <dbReference type="SAM" id="SignalP"/>
    </source>
</evidence>
<proteinExistence type="predicted"/>
<dbReference type="EMBL" id="SJPQ01000001">
    <property type="protein sequence ID" value="TWT90200.1"/>
    <property type="molecule type" value="Genomic_DNA"/>
</dbReference>
<dbReference type="InterPro" id="IPR036514">
    <property type="entry name" value="SGNH_hydro_sf"/>
</dbReference>
<feature type="domain" description="SGNH hydrolase-type esterase" evidence="3">
    <location>
        <begin position="61"/>
        <end position="235"/>
    </location>
</feature>
<dbReference type="Gene3D" id="3.40.50.1110">
    <property type="entry name" value="SGNH hydrolase"/>
    <property type="match status" value="1"/>
</dbReference>
<gene>
    <name evidence="4" type="ORF">Mal64_05840</name>
</gene>
<dbReference type="PANTHER" id="PTHR30383">
    <property type="entry name" value="THIOESTERASE 1/PROTEASE 1/LYSOPHOSPHOLIPASE L1"/>
    <property type="match status" value="1"/>
</dbReference>
<feature type="chain" id="PRO_5022970804" evidence="2">
    <location>
        <begin position="27"/>
        <end position="268"/>
    </location>
</feature>
<evidence type="ECO:0000313" key="5">
    <source>
        <dbReference type="Proteomes" id="UP000315440"/>
    </source>
</evidence>
<keyword evidence="4" id="KW-0378">Hydrolase</keyword>
<dbReference type="Proteomes" id="UP000315440">
    <property type="component" value="Unassembled WGS sequence"/>
</dbReference>
<dbReference type="OrthoDB" id="2513075at2"/>
<sequence length="268" mass="29292" precursor="true">MISHSSRVFCLLVLATLGLLIDPATAADFEAWPRGDQNSKTAHRQLLEKLKQGKIDVYFQGDSITRRWGCTDPAYTDLKQNWRSHFHGWNAANFAWGGDTTHNILWRIENGEMEGIDPKVLVLQAGTNDIGWRQYNDEQAEQKAAEVVRGIQAILAASREKAPHATVLLTGVFPRGDNPAVNGMIATINERLAGLADGEGLRFININDRLTDDEGRLLEGVTVDGLHLSASGYDIWAAALKPHLTDLLGPPAEQDLSPPPTGDPSAAK</sequence>
<feature type="region of interest" description="Disordered" evidence="1">
    <location>
        <begin position="248"/>
        <end position="268"/>
    </location>
</feature>
<organism evidence="4 5">
    <name type="scientific">Pseudobythopirellula maris</name>
    <dbReference type="NCBI Taxonomy" id="2527991"/>
    <lineage>
        <taxon>Bacteria</taxon>
        <taxon>Pseudomonadati</taxon>
        <taxon>Planctomycetota</taxon>
        <taxon>Planctomycetia</taxon>
        <taxon>Pirellulales</taxon>
        <taxon>Lacipirellulaceae</taxon>
        <taxon>Pseudobythopirellula</taxon>
    </lineage>
</organism>
<dbReference type="InterPro" id="IPR051532">
    <property type="entry name" value="Ester_Hydrolysis_Enzymes"/>
</dbReference>
<dbReference type="AlphaFoldDB" id="A0A5C5ZSG2"/>
<dbReference type="GO" id="GO:0004622">
    <property type="term" value="F:phosphatidylcholine lysophospholipase activity"/>
    <property type="evidence" value="ECO:0007669"/>
    <property type="project" value="TreeGrafter"/>
</dbReference>
<dbReference type="SUPFAM" id="SSF52266">
    <property type="entry name" value="SGNH hydrolase"/>
    <property type="match status" value="1"/>
</dbReference>
<evidence type="ECO:0000313" key="4">
    <source>
        <dbReference type="EMBL" id="TWT90200.1"/>
    </source>
</evidence>
<dbReference type="RefSeq" id="WP_146396783.1">
    <property type="nucleotide sequence ID" value="NZ_SJPQ01000001.1"/>
</dbReference>
<feature type="signal peptide" evidence="2">
    <location>
        <begin position="1"/>
        <end position="26"/>
    </location>
</feature>
<dbReference type="Pfam" id="PF13472">
    <property type="entry name" value="Lipase_GDSL_2"/>
    <property type="match status" value="1"/>
</dbReference>
<reference evidence="4 5" key="1">
    <citation type="submission" date="2019-02" db="EMBL/GenBank/DDBJ databases">
        <title>Deep-cultivation of Planctomycetes and their phenomic and genomic characterization uncovers novel biology.</title>
        <authorList>
            <person name="Wiegand S."/>
            <person name="Jogler M."/>
            <person name="Boedeker C."/>
            <person name="Pinto D."/>
            <person name="Vollmers J."/>
            <person name="Rivas-Marin E."/>
            <person name="Kohn T."/>
            <person name="Peeters S.H."/>
            <person name="Heuer A."/>
            <person name="Rast P."/>
            <person name="Oberbeckmann S."/>
            <person name="Bunk B."/>
            <person name="Jeske O."/>
            <person name="Meyerdierks A."/>
            <person name="Storesund J.E."/>
            <person name="Kallscheuer N."/>
            <person name="Luecker S."/>
            <person name="Lage O.M."/>
            <person name="Pohl T."/>
            <person name="Merkel B.J."/>
            <person name="Hornburger P."/>
            <person name="Mueller R.-W."/>
            <person name="Bruemmer F."/>
            <person name="Labrenz M."/>
            <person name="Spormann A.M."/>
            <person name="Op Den Camp H."/>
            <person name="Overmann J."/>
            <person name="Amann R."/>
            <person name="Jetten M.S.M."/>
            <person name="Mascher T."/>
            <person name="Medema M.H."/>
            <person name="Devos D.P."/>
            <person name="Kaster A.-K."/>
            <person name="Ovreas L."/>
            <person name="Rohde M."/>
            <person name="Galperin M.Y."/>
            <person name="Jogler C."/>
        </authorList>
    </citation>
    <scope>NUCLEOTIDE SEQUENCE [LARGE SCALE GENOMIC DNA]</scope>
    <source>
        <strain evidence="4 5">Mal64</strain>
    </source>
</reference>
<protein>
    <submittedName>
        <fullName evidence="4">GDSL-like Lipase/Acylhydrolase</fullName>
    </submittedName>
</protein>
<accession>A0A5C5ZSG2</accession>